<dbReference type="PATRIC" id="fig|1839936.3.peg.1047"/>
<sequence length="243" mass="25429">MEYEITGDNLQIVTLRLSEGERVYAEAGAMNHMSDNIQMEAKVRGGLLKGLMRKLAGESLFMTEFTPWGGPGYVAFAGNVPGKIKPIALGGGGEFIAQKDAFLCAESGVNLEITFTKRLGAGFFGGEGFILEKLSGDGVAFIHACGDFVEMELKAGEVIKVDTGSVVGFDASVEYDITTAGGIKSMLFGGEGIFLTRLRGPGRVILQSLSLANLAAALFPHMPLKQGGTSGGRGIGLGTLLGD</sequence>
<dbReference type="EMBL" id="DRIE01000094">
    <property type="protein sequence ID" value="HEC57305.1"/>
    <property type="molecule type" value="Genomic_DNA"/>
</dbReference>
<keyword evidence="3" id="KW-1185">Reference proteome</keyword>
<dbReference type="InterPro" id="IPR002838">
    <property type="entry name" value="AIM24"/>
</dbReference>
<dbReference type="Proteomes" id="UP000885936">
    <property type="component" value="Unassembled WGS sequence"/>
</dbReference>
<dbReference type="Pfam" id="PF01987">
    <property type="entry name" value="AIM24"/>
    <property type="match status" value="1"/>
</dbReference>
<evidence type="ECO:0000313" key="3">
    <source>
        <dbReference type="Proteomes" id="UP000185779"/>
    </source>
</evidence>
<reference evidence="1" key="2">
    <citation type="journal article" date="2020" name="mSystems">
        <title>Genome- and Community-Level Interaction Insights into Carbon Utilization and Element Cycling Functions of Hydrothermarchaeota in Hydrothermal Sediment.</title>
        <authorList>
            <person name="Zhou Z."/>
            <person name="Liu Y."/>
            <person name="Xu W."/>
            <person name="Pan J."/>
            <person name="Luo Z.H."/>
            <person name="Li M."/>
        </authorList>
    </citation>
    <scope>NUCLEOTIDE SEQUENCE [LARGE SCALE GENOMIC DNA]</scope>
    <source>
        <strain evidence="1">HyVt-386</strain>
    </source>
</reference>
<gene>
    <name evidence="1" type="ORF">ENI32_05425</name>
    <name evidence="2" type="ORF">SBU_001037</name>
</gene>
<dbReference type="Proteomes" id="UP000185779">
    <property type="component" value="Unassembled WGS sequence"/>
</dbReference>
<evidence type="ECO:0000313" key="2">
    <source>
        <dbReference type="EMBL" id="OFV66100.1"/>
    </source>
</evidence>
<dbReference type="Gene3D" id="3.60.160.10">
    <property type="entry name" value="Mitochondrial biogenesis AIM24"/>
    <property type="match status" value="1"/>
</dbReference>
<dbReference type="EMBL" id="LYOR01000004">
    <property type="protein sequence ID" value="OFV66100.1"/>
    <property type="molecule type" value="Genomic_DNA"/>
</dbReference>
<reference evidence="2 3" key="1">
    <citation type="submission" date="2016-05" db="EMBL/GenBank/DDBJ databases">
        <title>Microbial consortia oxidize butane by reversing methanogenesis.</title>
        <authorList>
            <person name="Laso-Perez R."/>
            <person name="Richter M."/>
            <person name="Wegener G."/>
            <person name="Musat F."/>
        </authorList>
    </citation>
    <scope>NUCLEOTIDE SEQUENCE [LARGE SCALE GENOMIC DNA]</scope>
    <source>
        <strain evidence="2">BOX1</strain>
    </source>
</reference>
<dbReference type="PANTHER" id="PTHR43657:SF1">
    <property type="entry name" value="ALTERED INHERITANCE OF MITOCHONDRIA PROTEIN 24, MITOCHONDRIAL"/>
    <property type="match status" value="1"/>
</dbReference>
<proteinExistence type="predicted"/>
<comment type="caution">
    <text evidence="2">The sequence shown here is derived from an EMBL/GenBank/DDBJ whole genome shotgun (WGS) entry which is preliminary data.</text>
</comment>
<dbReference type="InterPro" id="IPR036983">
    <property type="entry name" value="AIM24_sf"/>
</dbReference>
<dbReference type="SUPFAM" id="SSF51219">
    <property type="entry name" value="TRAP-like"/>
    <property type="match status" value="1"/>
</dbReference>
<protein>
    <submittedName>
        <fullName evidence="2">Protein containing DUF124</fullName>
    </submittedName>
    <submittedName>
        <fullName evidence="1">TIGR00266 family protein</fullName>
    </submittedName>
</protein>
<evidence type="ECO:0000313" key="1">
    <source>
        <dbReference type="EMBL" id="HEC57305.1"/>
    </source>
</evidence>
<organism evidence="2 3">
    <name type="scientific">Candidatus Syntropharchaeum butanivorans</name>
    <dbReference type="NCBI Taxonomy" id="1839936"/>
    <lineage>
        <taxon>Archaea</taxon>
        <taxon>Methanobacteriati</taxon>
        <taxon>Methanobacteriota</taxon>
        <taxon>Stenosarchaea group</taxon>
        <taxon>Methanomicrobia</taxon>
        <taxon>Methanosarcinales</taxon>
        <taxon>ANME-2 cluster</taxon>
        <taxon>Candidatus Syntropharchaeum</taxon>
    </lineage>
</organism>
<accession>A0A1F2P4E6</accession>
<dbReference type="PANTHER" id="PTHR43657">
    <property type="entry name" value="TRYPTOPHAN RNA-BINDING ATTENUATOR PROTEIN-LIKE PROTEIN"/>
    <property type="match status" value="1"/>
</dbReference>
<dbReference type="InterPro" id="IPR016031">
    <property type="entry name" value="Trp_RNA-bd_attenuator-like_dom"/>
</dbReference>
<dbReference type="STRING" id="1839936.SBU_001037"/>
<name>A0A1F2P4E6_9EURY</name>
<dbReference type="AlphaFoldDB" id="A0A1F2P4E6"/>
<dbReference type="NCBIfam" id="TIGR00266">
    <property type="entry name" value="TIGR00266 family protein"/>
    <property type="match status" value="1"/>
</dbReference>